<keyword evidence="5" id="KW-0540">Nuclease</keyword>
<dbReference type="PANTHER" id="PTHR30408">
    <property type="entry name" value="TYPE-1 RESTRICTION ENZYME ECOKI SPECIFICITY PROTEIN"/>
    <property type="match status" value="1"/>
</dbReference>
<feature type="domain" description="Type I restriction modification DNA specificity" evidence="4">
    <location>
        <begin position="15"/>
        <end position="196"/>
    </location>
</feature>
<keyword evidence="3" id="KW-0238">DNA-binding</keyword>
<feature type="domain" description="Type I restriction modification DNA specificity" evidence="4">
    <location>
        <begin position="219"/>
        <end position="388"/>
    </location>
</feature>
<name>A0ABM9NZX1_9FLAO</name>
<keyword evidence="5" id="KW-0255">Endonuclease</keyword>
<dbReference type="Proteomes" id="UP001497514">
    <property type="component" value="Chromosome"/>
</dbReference>
<keyword evidence="5" id="KW-0378">Hydrolase</keyword>
<dbReference type="Gene3D" id="1.10.287.1120">
    <property type="entry name" value="Bipartite methylase S protein"/>
    <property type="match status" value="1"/>
</dbReference>
<keyword evidence="6" id="KW-1185">Reference proteome</keyword>
<gene>
    <name evidence="5" type="ORF">TD3509T_1914</name>
</gene>
<reference evidence="5 6" key="1">
    <citation type="submission" date="2024-05" db="EMBL/GenBank/DDBJ databases">
        <authorList>
            <person name="Duchaud E."/>
        </authorList>
    </citation>
    <scope>NUCLEOTIDE SEQUENCE [LARGE SCALE GENOMIC DNA]</scope>
    <source>
        <strain evidence="5">Ena-SAMPLE-TAB-13-05-2024-13:56:06:370-140309</strain>
    </source>
</reference>
<dbReference type="Gene3D" id="3.90.220.20">
    <property type="entry name" value="DNA methylase specificity domains"/>
    <property type="match status" value="2"/>
</dbReference>
<dbReference type="InterPro" id="IPR044946">
    <property type="entry name" value="Restrct_endonuc_typeI_TRD_sf"/>
</dbReference>
<evidence type="ECO:0000313" key="5">
    <source>
        <dbReference type="EMBL" id="CAL2085611.1"/>
    </source>
</evidence>
<keyword evidence="2" id="KW-0680">Restriction system</keyword>
<dbReference type="InterPro" id="IPR052021">
    <property type="entry name" value="Type-I_RS_S_subunit"/>
</dbReference>
<sequence length="415" mass="47623">MKWDIKMELEKKLPYGWKIVSIGEIFEFKNGLNKEKKFFGEGTPIINYKDVYKETALNLSNVKGKVTVDNNELERYSVKKGDVFFTRTSESVEEIAFSAVVIEEIPNAVFSGFVLRARDFSEKLDNNFKRYCFSGFDARKEIIRKSTYTTRALTNGTVLSEVKLLIPPLKEQQEIAKILSTWDEAIETTQSLIEKLQFRKKGLMQELLSGKKRLAGFSEEWEEMRLGEVTNRITKKNTELNDTVITISAQRGFVRQEDYFKKRVASKTLSGYYLIEKGHFAYNKSYSKGYPMGAFKRLDTLEKAVVTTLYICFEANENIDSDFLLNYFEGGMITKNLTKIAQEGGRAHGLLNIGINEFFALKLTVPSLSEQKAISKIIDLSDIEISEKKAYLLQLKNQKKGLMQQLLTGKKRVKF</sequence>
<protein>
    <submittedName>
        <fullName evidence="5">Restriction endonuclease subunit S</fullName>
    </submittedName>
</protein>
<proteinExistence type="inferred from homology"/>
<dbReference type="InterPro" id="IPR000055">
    <property type="entry name" value="Restrct_endonuc_typeI_TRD"/>
</dbReference>
<dbReference type="CDD" id="cd17517">
    <property type="entry name" value="RMtype1_S_EcoKI_StySPI-TRD2-CR2_like"/>
    <property type="match status" value="1"/>
</dbReference>
<organism evidence="5 6">
    <name type="scientific">Tenacibaculum dicentrarchi</name>
    <dbReference type="NCBI Taxonomy" id="669041"/>
    <lineage>
        <taxon>Bacteria</taxon>
        <taxon>Pseudomonadati</taxon>
        <taxon>Bacteroidota</taxon>
        <taxon>Flavobacteriia</taxon>
        <taxon>Flavobacteriales</taxon>
        <taxon>Flavobacteriaceae</taxon>
        <taxon>Tenacibaculum</taxon>
    </lineage>
</organism>
<dbReference type="Pfam" id="PF01420">
    <property type="entry name" value="Methylase_S"/>
    <property type="match status" value="2"/>
</dbReference>
<evidence type="ECO:0000256" key="1">
    <source>
        <dbReference type="ARBA" id="ARBA00010923"/>
    </source>
</evidence>
<accession>A0ABM9NZX1</accession>
<dbReference type="PANTHER" id="PTHR30408:SF12">
    <property type="entry name" value="TYPE I RESTRICTION ENZYME MJAVIII SPECIFICITY SUBUNIT"/>
    <property type="match status" value="1"/>
</dbReference>
<dbReference type="GO" id="GO:0004519">
    <property type="term" value="F:endonuclease activity"/>
    <property type="evidence" value="ECO:0007669"/>
    <property type="project" value="UniProtKB-KW"/>
</dbReference>
<evidence type="ECO:0000313" key="6">
    <source>
        <dbReference type="Proteomes" id="UP001497514"/>
    </source>
</evidence>
<evidence type="ECO:0000256" key="3">
    <source>
        <dbReference type="ARBA" id="ARBA00023125"/>
    </source>
</evidence>
<comment type="similarity">
    <text evidence="1">Belongs to the type-I restriction system S methylase family.</text>
</comment>
<dbReference type="RefSeq" id="WP_101903007.1">
    <property type="nucleotide sequence ID" value="NZ_OZ038524.1"/>
</dbReference>
<evidence type="ECO:0000256" key="2">
    <source>
        <dbReference type="ARBA" id="ARBA00022747"/>
    </source>
</evidence>
<dbReference type="EMBL" id="OZ038524">
    <property type="protein sequence ID" value="CAL2085611.1"/>
    <property type="molecule type" value="Genomic_DNA"/>
</dbReference>
<evidence type="ECO:0000259" key="4">
    <source>
        <dbReference type="Pfam" id="PF01420"/>
    </source>
</evidence>
<dbReference type="SUPFAM" id="SSF116734">
    <property type="entry name" value="DNA methylase specificity domain"/>
    <property type="match status" value="2"/>
</dbReference>